<keyword evidence="3" id="KW-1185">Reference proteome</keyword>
<evidence type="ECO:0000313" key="2">
    <source>
        <dbReference type="EMBL" id="KAH3786798.1"/>
    </source>
</evidence>
<dbReference type="AlphaFoldDB" id="A0A9D4IWI2"/>
<comment type="caution">
    <text evidence="2">The sequence shown here is derived from an EMBL/GenBank/DDBJ whole genome shotgun (WGS) entry which is preliminary data.</text>
</comment>
<evidence type="ECO:0000256" key="1">
    <source>
        <dbReference type="SAM" id="MobiDB-lite"/>
    </source>
</evidence>
<dbReference type="EMBL" id="JAIWYP010000008">
    <property type="protein sequence ID" value="KAH3786798.1"/>
    <property type="molecule type" value="Genomic_DNA"/>
</dbReference>
<feature type="region of interest" description="Disordered" evidence="1">
    <location>
        <begin position="37"/>
        <end position="75"/>
    </location>
</feature>
<gene>
    <name evidence="2" type="ORF">DPMN_164909</name>
</gene>
<proteinExistence type="predicted"/>
<protein>
    <submittedName>
        <fullName evidence="2">Uncharacterized protein</fullName>
    </submittedName>
</protein>
<organism evidence="2 3">
    <name type="scientific">Dreissena polymorpha</name>
    <name type="common">Zebra mussel</name>
    <name type="synonym">Mytilus polymorpha</name>
    <dbReference type="NCBI Taxonomy" id="45954"/>
    <lineage>
        <taxon>Eukaryota</taxon>
        <taxon>Metazoa</taxon>
        <taxon>Spiralia</taxon>
        <taxon>Lophotrochozoa</taxon>
        <taxon>Mollusca</taxon>
        <taxon>Bivalvia</taxon>
        <taxon>Autobranchia</taxon>
        <taxon>Heteroconchia</taxon>
        <taxon>Euheterodonta</taxon>
        <taxon>Imparidentia</taxon>
        <taxon>Neoheterodontei</taxon>
        <taxon>Myida</taxon>
        <taxon>Dreissenoidea</taxon>
        <taxon>Dreissenidae</taxon>
        <taxon>Dreissena</taxon>
    </lineage>
</organism>
<name>A0A9D4IWI2_DREPO</name>
<accession>A0A9D4IWI2</accession>
<dbReference type="Proteomes" id="UP000828390">
    <property type="component" value="Unassembled WGS sequence"/>
</dbReference>
<reference evidence="2" key="1">
    <citation type="journal article" date="2019" name="bioRxiv">
        <title>The Genome of the Zebra Mussel, Dreissena polymorpha: A Resource for Invasive Species Research.</title>
        <authorList>
            <person name="McCartney M.A."/>
            <person name="Auch B."/>
            <person name="Kono T."/>
            <person name="Mallez S."/>
            <person name="Zhang Y."/>
            <person name="Obille A."/>
            <person name="Becker A."/>
            <person name="Abrahante J.E."/>
            <person name="Garbe J."/>
            <person name="Badalamenti J.P."/>
            <person name="Herman A."/>
            <person name="Mangelson H."/>
            <person name="Liachko I."/>
            <person name="Sullivan S."/>
            <person name="Sone E.D."/>
            <person name="Koren S."/>
            <person name="Silverstein K.A.T."/>
            <person name="Beckman K.B."/>
            <person name="Gohl D.M."/>
        </authorList>
    </citation>
    <scope>NUCLEOTIDE SEQUENCE</scope>
    <source>
        <strain evidence="2">Duluth1</strain>
        <tissue evidence="2">Whole animal</tissue>
    </source>
</reference>
<evidence type="ECO:0000313" key="3">
    <source>
        <dbReference type="Proteomes" id="UP000828390"/>
    </source>
</evidence>
<sequence length="134" mass="15251">MFVLPCLLYDDKPANVPPAPPLRPRVTYSGKDYATNMKKAQSEDPQAHSNMKNAKRKRNQKINADAQEPVLEDVRLSTDDTTMDIDINHRRMCKTCCSSVNLYSLTAMQFSRDTGIAAMHIFVQQQQKHIQCSH</sequence>
<reference evidence="2" key="2">
    <citation type="submission" date="2020-11" db="EMBL/GenBank/DDBJ databases">
        <authorList>
            <person name="McCartney M.A."/>
            <person name="Auch B."/>
            <person name="Kono T."/>
            <person name="Mallez S."/>
            <person name="Becker A."/>
            <person name="Gohl D.M."/>
            <person name="Silverstein K.A.T."/>
            <person name="Koren S."/>
            <person name="Bechman K.B."/>
            <person name="Herman A."/>
            <person name="Abrahante J.E."/>
            <person name="Garbe J."/>
        </authorList>
    </citation>
    <scope>NUCLEOTIDE SEQUENCE</scope>
    <source>
        <strain evidence="2">Duluth1</strain>
        <tissue evidence="2">Whole animal</tissue>
    </source>
</reference>